<dbReference type="EMBL" id="CM035434">
    <property type="protein sequence ID" value="KAH7291358.1"/>
    <property type="molecule type" value="Genomic_DNA"/>
</dbReference>
<keyword evidence="2" id="KW-1185">Reference proteome</keyword>
<protein>
    <submittedName>
        <fullName evidence="1">Uncharacterized protein</fullName>
    </submittedName>
</protein>
<accession>A0A8T2R6L0</accession>
<name>A0A8T2R6L0_CERRI</name>
<proteinExistence type="predicted"/>
<sequence>MRKKKEDPMSCPVLSKLFSAVMYFSTKVAFNTCISFLEWCARSHKLYKGQTIMDASMRISRTQSGAHHFFTETEGDLCLSLCLSPSSELRWWWLQIQSRIV</sequence>
<organism evidence="1 2">
    <name type="scientific">Ceratopteris richardii</name>
    <name type="common">Triangle waterfern</name>
    <dbReference type="NCBI Taxonomy" id="49495"/>
    <lineage>
        <taxon>Eukaryota</taxon>
        <taxon>Viridiplantae</taxon>
        <taxon>Streptophyta</taxon>
        <taxon>Embryophyta</taxon>
        <taxon>Tracheophyta</taxon>
        <taxon>Polypodiopsida</taxon>
        <taxon>Polypodiidae</taxon>
        <taxon>Polypodiales</taxon>
        <taxon>Pteridineae</taxon>
        <taxon>Pteridaceae</taxon>
        <taxon>Parkerioideae</taxon>
        <taxon>Ceratopteris</taxon>
    </lineage>
</organism>
<comment type="caution">
    <text evidence="1">The sequence shown here is derived from an EMBL/GenBank/DDBJ whole genome shotgun (WGS) entry which is preliminary data.</text>
</comment>
<evidence type="ECO:0000313" key="1">
    <source>
        <dbReference type="EMBL" id="KAH7291358.1"/>
    </source>
</evidence>
<dbReference type="AlphaFoldDB" id="A0A8T2R6L0"/>
<reference evidence="1" key="1">
    <citation type="submission" date="2021-08" db="EMBL/GenBank/DDBJ databases">
        <title>WGS assembly of Ceratopteris richardii.</title>
        <authorList>
            <person name="Marchant D.B."/>
            <person name="Chen G."/>
            <person name="Jenkins J."/>
            <person name="Shu S."/>
            <person name="Leebens-Mack J."/>
            <person name="Grimwood J."/>
            <person name="Schmutz J."/>
            <person name="Soltis P."/>
            <person name="Soltis D."/>
            <person name="Chen Z.-H."/>
        </authorList>
    </citation>
    <scope>NUCLEOTIDE SEQUENCE</scope>
    <source>
        <strain evidence="1">Whitten #5841</strain>
        <tissue evidence="1">Leaf</tissue>
    </source>
</reference>
<dbReference type="Proteomes" id="UP000825935">
    <property type="component" value="Chromosome 29"/>
</dbReference>
<evidence type="ECO:0000313" key="2">
    <source>
        <dbReference type="Proteomes" id="UP000825935"/>
    </source>
</evidence>
<gene>
    <name evidence="1" type="ORF">KP509_29G013700</name>
</gene>